<reference evidence="2" key="2">
    <citation type="journal article" date="2018" name="Plant J.">
        <title>The Sorghum bicolor reference genome: improved assembly, gene annotations, a transcriptome atlas, and signatures of genome organization.</title>
        <authorList>
            <person name="McCormick R.F."/>
            <person name="Truong S.K."/>
            <person name="Sreedasyam A."/>
            <person name="Jenkins J."/>
            <person name="Shu S."/>
            <person name="Sims D."/>
            <person name="Kennedy M."/>
            <person name="Amirebrahimi M."/>
            <person name="Weers B.D."/>
            <person name="McKinley B."/>
            <person name="Mattison A."/>
            <person name="Morishige D.T."/>
            <person name="Grimwood J."/>
            <person name="Schmutz J."/>
            <person name="Mullet J.E."/>
        </authorList>
    </citation>
    <scope>NUCLEOTIDE SEQUENCE [LARGE SCALE GENOMIC DNA]</scope>
    <source>
        <strain evidence="2">cv. BTx623</strain>
    </source>
</reference>
<keyword evidence="2" id="KW-1185">Reference proteome</keyword>
<evidence type="ECO:0000313" key="2">
    <source>
        <dbReference type="Proteomes" id="UP000000768"/>
    </source>
</evidence>
<evidence type="ECO:0000313" key="1">
    <source>
        <dbReference type="EMBL" id="OQU88915.1"/>
    </source>
</evidence>
<dbReference type="InParanoid" id="A0A1W0W3I6"/>
<dbReference type="EMBL" id="CM000761">
    <property type="protein sequence ID" value="OQU88915.1"/>
    <property type="molecule type" value="Genomic_DNA"/>
</dbReference>
<organism evidence="1 2">
    <name type="scientific">Sorghum bicolor</name>
    <name type="common">Sorghum</name>
    <name type="synonym">Sorghum vulgare</name>
    <dbReference type="NCBI Taxonomy" id="4558"/>
    <lineage>
        <taxon>Eukaryota</taxon>
        <taxon>Viridiplantae</taxon>
        <taxon>Streptophyta</taxon>
        <taxon>Embryophyta</taxon>
        <taxon>Tracheophyta</taxon>
        <taxon>Spermatophyta</taxon>
        <taxon>Magnoliopsida</taxon>
        <taxon>Liliopsida</taxon>
        <taxon>Poales</taxon>
        <taxon>Poaceae</taxon>
        <taxon>PACMAD clade</taxon>
        <taxon>Panicoideae</taxon>
        <taxon>Andropogonodae</taxon>
        <taxon>Andropogoneae</taxon>
        <taxon>Sorghinae</taxon>
        <taxon>Sorghum</taxon>
    </lineage>
</organism>
<reference evidence="1 2" key="1">
    <citation type="journal article" date="2009" name="Nature">
        <title>The Sorghum bicolor genome and the diversification of grasses.</title>
        <authorList>
            <person name="Paterson A.H."/>
            <person name="Bowers J.E."/>
            <person name="Bruggmann R."/>
            <person name="Dubchak I."/>
            <person name="Grimwood J."/>
            <person name="Gundlach H."/>
            <person name="Haberer G."/>
            <person name="Hellsten U."/>
            <person name="Mitros T."/>
            <person name="Poliakov A."/>
            <person name="Schmutz J."/>
            <person name="Spannagl M."/>
            <person name="Tang H."/>
            <person name="Wang X."/>
            <person name="Wicker T."/>
            <person name="Bharti A.K."/>
            <person name="Chapman J."/>
            <person name="Feltus F.A."/>
            <person name="Gowik U."/>
            <person name="Grigoriev I.V."/>
            <person name="Lyons E."/>
            <person name="Maher C.A."/>
            <person name="Martis M."/>
            <person name="Narechania A."/>
            <person name="Otillar R.P."/>
            <person name="Penning B.W."/>
            <person name="Salamov A.A."/>
            <person name="Wang Y."/>
            <person name="Zhang L."/>
            <person name="Carpita N.C."/>
            <person name="Freeling M."/>
            <person name="Gingle A.R."/>
            <person name="Hash C.T."/>
            <person name="Keller B."/>
            <person name="Klein P."/>
            <person name="Kresovich S."/>
            <person name="McCann M.C."/>
            <person name="Ming R."/>
            <person name="Peterson D.G."/>
            <person name="Mehboob-ur-Rahman"/>
            <person name="Ware D."/>
            <person name="Westhoff P."/>
            <person name="Mayer K.F."/>
            <person name="Messing J."/>
            <person name="Rokhsar D.S."/>
        </authorList>
    </citation>
    <scope>NUCLEOTIDE SEQUENCE [LARGE SCALE GENOMIC DNA]</scope>
    <source>
        <strain evidence="2">cv. BTx623</strain>
    </source>
</reference>
<protein>
    <submittedName>
        <fullName evidence="1">Uncharacterized protein</fullName>
    </submittedName>
</protein>
<accession>A0A1W0W3I6</accession>
<gene>
    <name evidence="1" type="ORF">SORBI_3002G121050</name>
</gene>
<sequence>MVFWIDKSFDLVWKMQCSTQLLSNGNCKKLYHLTISNSINRLFSLSSEKSLVLLFKNGVNIGAHNTHFPPFVSIEEQQAC</sequence>
<proteinExistence type="predicted"/>
<name>A0A1W0W3I6_SORBI</name>
<dbReference type="Gramene" id="OQU88915">
    <property type="protein sequence ID" value="OQU88915"/>
    <property type="gene ID" value="SORBI_3002G121050"/>
</dbReference>
<dbReference type="Proteomes" id="UP000000768">
    <property type="component" value="Chromosome 2"/>
</dbReference>
<dbReference type="AlphaFoldDB" id="A0A1W0W3I6"/>